<dbReference type="PANTHER" id="PTHR45908:SF5">
    <property type="entry name" value="FUNGAL LIPASE-LIKE DOMAIN-CONTAINING PROTEIN"/>
    <property type="match status" value="1"/>
</dbReference>
<proteinExistence type="predicted"/>
<accession>A0AAD5RAE2</accession>
<dbReference type="Proteomes" id="UP001196413">
    <property type="component" value="Unassembled WGS sequence"/>
</dbReference>
<protein>
    <recommendedName>
        <fullName evidence="4">Secreted protein</fullName>
    </recommendedName>
</protein>
<gene>
    <name evidence="2" type="ORF">KIN20_034695</name>
</gene>
<organism evidence="2 3">
    <name type="scientific">Parelaphostrongylus tenuis</name>
    <name type="common">Meningeal worm</name>
    <dbReference type="NCBI Taxonomy" id="148309"/>
    <lineage>
        <taxon>Eukaryota</taxon>
        <taxon>Metazoa</taxon>
        <taxon>Ecdysozoa</taxon>
        <taxon>Nematoda</taxon>
        <taxon>Chromadorea</taxon>
        <taxon>Rhabditida</taxon>
        <taxon>Rhabditina</taxon>
        <taxon>Rhabditomorpha</taxon>
        <taxon>Strongyloidea</taxon>
        <taxon>Metastrongylidae</taxon>
        <taxon>Parelaphostrongylus</taxon>
    </lineage>
</organism>
<dbReference type="AlphaFoldDB" id="A0AAD5RAE2"/>
<name>A0AAD5RAE2_PARTN</name>
<dbReference type="EMBL" id="JAHQIW010007155">
    <property type="protein sequence ID" value="KAJ1372519.1"/>
    <property type="molecule type" value="Genomic_DNA"/>
</dbReference>
<feature type="chain" id="PRO_5042060022" description="Secreted protein" evidence="1">
    <location>
        <begin position="16"/>
        <end position="101"/>
    </location>
</feature>
<feature type="signal peptide" evidence="1">
    <location>
        <begin position="1"/>
        <end position="15"/>
    </location>
</feature>
<reference evidence="2" key="1">
    <citation type="submission" date="2021-06" db="EMBL/GenBank/DDBJ databases">
        <title>Parelaphostrongylus tenuis whole genome reference sequence.</title>
        <authorList>
            <person name="Garwood T.J."/>
            <person name="Larsen P.A."/>
            <person name="Fountain-Jones N.M."/>
            <person name="Garbe J.R."/>
            <person name="Macchietto M.G."/>
            <person name="Kania S.A."/>
            <person name="Gerhold R.W."/>
            <person name="Richards J.E."/>
            <person name="Wolf T.M."/>
        </authorList>
    </citation>
    <scope>NUCLEOTIDE SEQUENCE</scope>
    <source>
        <strain evidence="2">MNPRO001-30</strain>
        <tissue evidence="2">Meninges</tissue>
    </source>
</reference>
<dbReference type="PANTHER" id="PTHR45908">
    <property type="entry name" value="PROTEIN CBG11750-RELATED"/>
    <property type="match status" value="1"/>
</dbReference>
<evidence type="ECO:0000256" key="1">
    <source>
        <dbReference type="SAM" id="SignalP"/>
    </source>
</evidence>
<evidence type="ECO:0000313" key="2">
    <source>
        <dbReference type="EMBL" id="KAJ1372519.1"/>
    </source>
</evidence>
<evidence type="ECO:0000313" key="3">
    <source>
        <dbReference type="Proteomes" id="UP001196413"/>
    </source>
</evidence>
<sequence>MWALCVLLCFDLVQTQPIITPKKTNYDDITARQLLNLAASIYGDEHEKCLKRTFPASQSYYVISRTEVTCDGGDNTCAGLIGAGEERKHLRFTPRRIKLLL</sequence>
<comment type="caution">
    <text evidence="2">The sequence shown here is derived from an EMBL/GenBank/DDBJ whole genome shotgun (WGS) entry which is preliminary data.</text>
</comment>
<keyword evidence="3" id="KW-1185">Reference proteome</keyword>
<evidence type="ECO:0008006" key="4">
    <source>
        <dbReference type="Google" id="ProtNLM"/>
    </source>
</evidence>
<keyword evidence="1" id="KW-0732">Signal</keyword>